<name>A0A4V2QFT7_HYDET</name>
<keyword evidence="10" id="KW-1185">Reference proteome</keyword>
<keyword evidence="5 7" id="KW-0963">Cytoplasm</keyword>
<gene>
    <name evidence="9" type="ORF">EDC14_100579</name>
</gene>
<dbReference type="RefSeq" id="WP_132013375.1">
    <property type="nucleotide sequence ID" value="NZ_SLUN01000005.1"/>
</dbReference>
<dbReference type="GO" id="GO:0006817">
    <property type="term" value="P:phosphate ion transport"/>
    <property type="evidence" value="ECO:0007669"/>
    <property type="project" value="UniProtKB-KW"/>
</dbReference>
<dbReference type="Pfam" id="PF01895">
    <property type="entry name" value="PhoU"/>
    <property type="match status" value="2"/>
</dbReference>
<dbReference type="Proteomes" id="UP000295008">
    <property type="component" value="Unassembled WGS sequence"/>
</dbReference>
<evidence type="ECO:0000313" key="10">
    <source>
        <dbReference type="Proteomes" id="UP000295008"/>
    </source>
</evidence>
<dbReference type="EMBL" id="SLUN01000005">
    <property type="protein sequence ID" value="TCL73217.1"/>
    <property type="molecule type" value="Genomic_DNA"/>
</dbReference>
<dbReference type="SUPFAM" id="SSF109755">
    <property type="entry name" value="PhoU-like"/>
    <property type="match status" value="1"/>
</dbReference>
<dbReference type="NCBIfam" id="TIGR02135">
    <property type="entry name" value="phoU_full"/>
    <property type="match status" value="1"/>
</dbReference>
<dbReference type="PANTHER" id="PTHR42930">
    <property type="entry name" value="PHOSPHATE-SPECIFIC TRANSPORT SYSTEM ACCESSORY PROTEIN PHOU"/>
    <property type="match status" value="1"/>
</dbReference>
<keyword evidence="4 7" id="KW-0813">Transport</keyword>
<evidence type="ECO:0000256" key="1">
    <source>
        <dbReference type="ARBA" id="ARBA00004496"/>
    </source>
</evidence>
<comment type="subunit">
    <text evidence="3 7">Homodimer.</text>
</comment>
<feature type="domain" description="PhoU" evidence="8">
    <location>
        <begin position="119"/>
        <end position="204"/>
    </location>
</feature>
<dbReference type="InterPro" id="IPR026022">
    <property type="entry name" value="PhoU_dom"/>
</dbReference>
<comment type="subcellular location">
    <subcellularLocation>
        <location evidence="1 7">Cytoplasm</location>
    </subcellularLocation>
</comment>
<dbReference type="Gene3D" id="1.20.58.220">
    <property type="entry name" value="Phosphate transport system protein phou homolog 2, domain 2"/>
    <property type="match status" value="2"/>
</dbReference>
<accession>A0A4V2QFT7</accession>
<evidence type="ECO:0000313" key="9">
    <source>
        <dbReference type="EMBL" id="TCL73217.1"/>
    </source>
</evidence>
<evidence type="ECO:0000256" key="6">
    <source>
        <dbReference type="ARBA" id="ARBA00022592"/>
    </source>
</evidence>
<protein>
    <recommendedName>
        <fullName evidence="7">Phosphate-specific transport system accessory protein PhoU</fullName>
    </recommendedName>
</protein>
<dbReference type="InterPro" id="IPR028366">
    <property type="entry name" value="PhoU"/>
</dbReference>
<dbReference type="OrthoDB" id="9814256at2"/>
<dbReference type="GO" id="GO:0030643">
    <property type="term" value="P:intracellular phosphate ion homeostasis"/>
    <property type="evidence" value="ECO:0007669"/>
    <property type="project" value="InterPro"/>
</dbReference>
<dbReference type="AlphaFoldDB" id="A0A4V2QFT7"/>
<comment type="caution">
    <text evidence="9">The sequence shown here is derived from an EMBL/GenBank/DDBJ whole genome shotgun (WGS) entry which is preliminary data.</text>
</comment>
<reference evidence="9 10" key="1">
    <citation type="submission" date="2019-03" db="EMBL/GenBank/DDBJ databases">
        <title>Genomic Encyclopedia of Type Strains, Phase IV (KMG-IV): sequencing the most valuable type-strain genomes for metagenomic binning, comparative biology and taxonomic classification.</title>
        <authorList>
            <person name="Goeker M."/>
        </authorList>
    </citation>
    <scope>NUCLEOTIDE SEQUENCE [LARGE SCALE GENOMIC DNA]</scope>
    <source>
        <strain evidence="9 10">LX-B</strain>
    </source>
</reference>
<dbReference type="PANTHER" id="PTHR42930:SF3">
    <property type="entry name" value="PHOSPHATE-SPECIFIC TRANSPORT SYSTEM ACCESSORY PROTEIN PHOU"/>
    <property type="match status" value="1"/>
</dbReference>
<comment type="similarity">
    <text evidence="2 7">Belongs to the PhoU family.</text>
</comment>
<dbReference type="GO" id="GO:0045936">
    <property type="term" value="P:negative regulation of phosphate metabolic process"/>
    <property type="evidence" value="ECO:0007669"/>
    <property type="project" value="InterPro"/>
</dbReference>
<dbReference type="PIRSF" id="PIRSF003107">
    <property type="entry name" value="PhoU"/>
    <property type="match status" value="1"/>
</dbReference>
<evidence type="ECO:0000256" key="4">
    <source>
        <dbReference type="ARBA" id="ARBA00022448"/>
    </source>
</evidence>
<keyword evidence="6 7" id="KW-0592">Phosphate transport</keyword>
<feature type="domain" description="PhoU" evidence="8">
    <location>
        <begin position="15"/>
        <end position="103"/>
    </location>
</feature>
<evidence type="ECO:0000256" key="2">
    <source>
        <dbReference type="ARBA" id="ARBA00008107"/>
    </source>
</evidence>
<evidence type="ECO:0000259" key="8">
    <source>
        <dbReference type="Pfam" id="PF01895"/>
    </source>
</evidence>
<dbReference type="FunFam" id="1.20.58.220:FF:000004">
    <property type="entry name" value="Phosphate-specific transport system accessory protein PhoU"/>
    <property type="match status" value="1"/>
</dbReference>
<organism evidence="9 10">
    <name type="scientific">Hydrogenispora ethanolica</name>
    <dbReference type="NCBI Taxonomy" id="1082276"/>
    <lineage>
        <taxon>Bacteria</taxon>
        <taxon>Bacillati</taxon>
        <taxon>Bacillota</taxon>
        <taxon>Hydrogenispora</taxon>
    </lineage>
</organism>
<evidence type="ECO:0000256" key="7">
    <source>
        <dbReference type="PIRNR" id="PIRNR003107"/>
    </source>
</evidence>
<evidence type="ECO:0000256" key="3">
    <source>
        <dbReference type="ARBA" id="ARBA00011738"/>
    </source>
</evidence>
<comment type="function">
    <text evidence="7">Plays a role in the regulation of phosphate uptake.</text>
</comment>
<proteinExistence type="inferred from homology"/>
<dbReference type="GO" id="GO:0005737">
    <property type="term" value="C:cytoplasm"/>
    <property type="evidence" value="ECO:0007669"/>
    <property type="project" value="UniProtKB-SubCell"/>
</dbReference>
<dbReference type="InterPro" id="IPR038078">
    <property type="entry name" value="PhoU-like_sf"/>
</dbReference>
<sequence length="216" mass="24532">MITTGNNLEQVQRDLLKMGSLVEETMKMAIQALREQDAELARNVIERDDAVDNLQIVIEEEIERAVSAAPPLGFDLKRDFAMIKIVNDLERIGDYATNIAEVVLELKQQHYLKPLVHIPQLAAVSMNMVSTVLKAFVEKDIDLAEAVCKKDEEADNLYDEICDELVRLTGQDMNPQQAYQISRFLLIAEWLERAADHATNIGEETIYILTGKRVKY</sequence>
<evidence type="ECO:0000256" key="5">
    <source>
        <dbReference type="ARBA" id="ARBA00022490"/>
    </source>
</evidence>